<comment type="caution">
    <text evidence="2">The sequence shown here is derived from an EMBL/GenBank/DDBJ whole genome shotgun (WGS) entry which is preliminary data.</text>
</comment>
<name>A0A6L8MJ27_9BURK</name>
<sequence>MRYVPILLAGALSACTSTTPHWDSRFGVATRMALMQQVIDPAAARNTDPVTGMDGRSARAAYERYQKSGGESQPTQSLATGGLK</sequence>
<dbReference type="RefSeq" id="WP_161017840.1">
    <property type="nucleotide sequence ID" value="NZ_WWCP01000001.1"/>
</dbReference>
<evidence type="ECO:0000256" key="1">
    <source>
        <dbReference type="SAM" id="MobiDB-lite"/>
    </source>
</evidence>
<dbReference type="Proteomes" id="UP000474565">
    <property type="component" value="Unassembled WGS sequence"/>
</dbReference>
<protein>
    <submittedName>
        <fullName evidence="2">Pilus assembly protein</fullName>
    </submittedName>
</protein>
<evidence type="ECO:0000313" key="2">
    <source>
        <dbReference type="EMBL" id="MYM80365.1"/>
    </source>
</evidence>
<dbReference type="PROSITE" id="PS51257">
    <property type="entry name" value="PROKAR_LIPOPROTEIN"/>
    <property type="match status" value="1"/>
</dbReference>
<proteinExistence type="predicted"/>
<dbReference type="AlphaFoldDB" id="A0A6L8MJ27"/>
<feature type="compositionally biased region" description="Polar residues" evidence="1">
    <location>
        <begin position="69"/>
        <end position="84"/>
    </location>
</feature>
<feature type="region of interest" description="Disordered" evidence="1">
    <location>
        <begin position="64"/>
        <end position="84"/>
    </location>
</feature>
<organism evidence="2 3">
    <name type="scientific">Duganella lactea</name>
    <dbReference type="NCBI Taxonomy" id="2692173"/>
    <lineage>
        <taxon>Bacteria</taxon>
        <taxon>Pseudomonadati</taxon>
        <taxon>Pseudomonadota</taxon>
        <taxon>Betaproteobacteria</taxon>
        <taxon>Burkholderiales</taxon>
        <taxon>Oxalobacteraceae</taxon>
        <taxon>Telluria group</taxon>
        <taxon>Duganella</taxon>
    </lineage>
</organism>
<accession>A0A6L8MJ27</accession>
<dbReference type="EMBL" id="WWCP01000001">
    <property type="protein sequence ID" value="MYM80365.1"/>
    <property type="molecule type" value="Genomic_DNA"/>
</dbReference>
<evidence type="ECO:0000313" key="3">
    <source>
        <dbReference type="Proteomes" id="UP000474565"/>
    </source>
</evidence>
<reference evidence="2 3" key="1">
    <citation type="submission" date="2019-12" db="EMBL/GenBank/DDBJ databases">
        <title>Novel species isolated from a subtropical stream in China.</title>
        <authorList>
            <person name="Lu H."/>
        </authorList>
    </citation>
    <scope>NUCLEOTIDE SEQUENCE [LARGE SCALE GENOMIC DNA]</scope>
    <source>
        <strain evidence="2 3">FT50W</strain>
    </source>
</reference>
<gene>
    <name evidence="2" type="ORF">GTP44_00125</name>
</gene>